<dbReference type="PANTHER" id="PTHR44490">
    <property type="entry name" value="EUKARYOTIC TRANSLATION ELONGATION FACTOR 1 EPSILON-1"/>
    <property type="match status" value="1"/>
</dbReference>
<evidence type="ECO:0000313" key="3">
    <source>
        <dbReference type="Proteomes" id="UP000653454"/>
    </source>
</evidence>
<feature type="domain" description="Nuclear-export cofactor Arc1-like N-terminal" evidence="1">
    <location>
        <begin position="87"/>
        <end position="147"/>
    </location>
</feature>
<dbReference type="GO" id="GO:0005634">
    <property type="term" value="C:nucleus"/>
    <property type="evidence" value="ECO:0007669"/>
    <property type="project" value="TreeGrafter"/>
</dbReference>
<dbReference type="GO" id="GO:0017101">
    <property type="term" value="C:aminoacyl-tRNA synthetase multienzyme complex"/>
    <property type="evidence" value="ECO:0007669"/>
    <property type="project" value="InterPro"/>
</dbReference>
<dbReference type="InterPro" id="IPR053836">
    <property type="entry name" value="Arc1-like_N"/>
</dbReference>
<dbReference type="InterPro" id="IPR042450">
    <property type="entry name" value="EEF1E1"/>
</dbReference>
<name>A0A8S4F687_PLUXY</name>
<sequence length="212" mass="23847">MAACNVEVIKLVGKYLNTPVGPICFNSDRVLTTVLDKENVEGFATIVLRLASKSGVSMSQVQILQSYQWLEHIALYSDQAANSATFAKTFLKDVNKALEKNTYLTGQFLTVTDVAAYYVLYPLLERLSVAEKESIISVCRWSKHVQAQPKSEAQENPTRSPPVELERRTLSAPLPSQILPHQLATHSLNEPFVYFPQPLSFPKYPVVVYWKK</sequence>
<dbReference type="Proteomes" id="UP000653454">
    <property type="component" value="Unassembled WGS sequence"/>
</dbReference>
<dbReference type="EMBL" id="CAJHNJ030000029">
    <property type="protein sequence ID" value="CAG9123689.1"/>
    <property type="molecule type" value="Genomic_DNA"/>
</dbReference>
<dbReference type="GO" id="GO:0005737">
    <property type="term" value="C:cytoplasm"/>
    <property type="evidence" value="ECO:0007669"/>
    <property type="project" value="TreeGrafter"/>
</dbReference>
<dbReference type="Pfam" id="PF21972">
    <property type="entry name" value="Arc1p_N_like"/>
    <property type="match status" value="1"/>
</dbReference>
<gene>
    <name evidence="2" type="ORF">PLXY2_LOCUS8013</name>
</gene>
<reference evidence="2" key="1">
    <citation type="submission" date="2020-11" db="EMBL/GenBank/DDBJ databases">
        <authorList>
            <person name="Whiteford S."/>
        </authorList>
    </citation>
    <scope>NUCLEOTIDE SEQUENCE</scope>
</reference>
<evidence type="ECO:0000259" key="1">
    <source>
        <dbReference type="Pfam" id="PF21972"/>
    </source>
</evidence>
<keyword evidence="3" id="KW-1185">Reference proteome</keyword>
<dbReference type="SUPFAM" id="SSF47616">
    <property type="entry name" value="GST C-terminal domain-like"/>
    <property type="match status" value="1"/>
</dbReference>
<dbReference type="GO" id="GO:0043517">
    <property type="term" value="P:positive regulation of DNA damage response, signal transduction by p53 class mediator"/>
    <property type="evidence" value="ECO:0007669"/>
    <property type="project" value="InterPro"/>
</dbReference>
<dbReference type="InterPro" id="IPR036282">
    <property type="entry name" value="Glutathione-S-Trfase_C_sf"/>
</dbReference>
<dbReference type="PANTHER" id="PTHR44490:SF1">
    <property type="entry name" value="EUKARYOTIC TRANSLATION ELONGATION FACTOR 1 EPSILON-1"/>
    <property type="match status" value="1"/>
</dbReference>
<dbReference type="AlphaFoldDB" id="A0A8S4F687"/>
<organism evidence="2 3">
    <name type="scientific">Plutella xylostella</name>
    <name type="common">Diamondback moth</name>
    <name type="synonym">Plutella maculipennis</name>
    <dbReference type="NCBI Taxonomy" id="51655"/>
    <lineage>
        <taxon>Eukaryota</taxon>
        <taxon>Metazoa</taxon>
        <taxon>Ecdysozoa</taxon>
        <taxon>Arthropoda</taxon>
        <taxon>Hexapoda</taxon>
        <taxon>Insecta</taxon>
        <taxon>Pterygota</taxon>
        <taxon>Neoptera</taxon>
        <taxon>Endopterygota</taxon>
        <taxon>Lepidoptera</taxon>
        <taxon>Glossata</taxon>
        <taxon>Ditrysia</taxon>
        <taxon>Yponomeutoidea</taxon>
        <taxon>Plutellidae</taxon>
        <taxon>Plutella</taxon>
    </lineage>
</organism>
<evidence type="ECO:0000313" key="2">
    <source>
        <dbReference type="EMBL" id="CAG9123689.1"/>
    </source>
</evidence>
<protein>
    <submittedName>
        <fullName evidence="2">(diamondback moth) hypothetical protein</fullName>
    </submittedName>
</protein>
<comment type="caution">
    <text evidence="2">The sequence shown here is derived from an EMBL/GenBank/DDBJ whole genome shotgun (WGS) entry which is preliminary data.</text>
</comment>
<proteinExistence type="predicted"/>
<accession>A0A8S4F687</accession>
<dbReference type="Gene3D" id="1.20.1050.10">
    <property type="match status" value="1"/>
</dbReference>